<dbReference type="HOGENOM" id="CLU_2802040_0_0_2"/>
<dbReference type="AlphaFoldDB" id="A0A0A7GHI3"/>
<dbReference type="KEGG" id="gac:GACE_1366"/>
<organism evidence="2 3">
    <name type="scientific">Geoglobus acetivorans</name>
    <dbReference type="NCBI Taxonomy" id="565033"/>
    <lineage>
        <taxon>Archaea</taxon>
        <taxon>Methanobacteriati</taxon>
        <taxon>Methanobacteriota</taxon>
        <taxon>Archaeoglobi</taxon>
        <taxon>Archaeoglobales</taxon>
        <taxon>Archaeoglobaceae</taxon>
        <taxon>Geoglobus</taxon>
    </lineage>
</organism>
<feature type="transmembrane region" description="Helical" evidence="1">
    <location>
        <begin position="12"/>
        <end position="38"/>
    </location>
</feature>
<evidence type="ECO:0000256" key="1">
    <source>
        <dbReference type="SAM" id="Phobius"/>
    </source>
</evidence>
<keyword evidence="1" id="KW-0812">Transmembrane</keyword>
<evidence type="ECO:0000313" key="2">
    <source>
        <dbReference type="EMBL" id="AIY90407.1"/>
    </source>
</evidence>
<dbReference type="GeneID" id="24797947"/>
<feature type="transmembrane region" description="Helical" evidence="1">
    <location>
        <begin position="44"/>
        <end position="63"/>
    </location>
</feature>
<dbReference type="RefSeq" id="WP_048092194.1">
    <property type="nucleotide sequence ID" value="NZ_CP009552.1"/>
</dbReference>
<accession>A0A0A7GHI3</accession>
<gene>
    <name evidence="2" type="ORF">GACE_1366</name>
</gene>
<evidence type="ECO:0000313" key="3">
    <source>
        <dbReference type="Proteomes" id="UP000030624"/>
    </source>
</evidence>
<sequence>MAEEKDYGRLIQIIAGILAFVGIVGLYFNINSAIGMFFDYRKATLIRIILDVGLIITAVFLLGKIRR</sequence>
<name>A0A0A7GHI3_GEOAI</name>
<reference evidence="2 3" key="1">
    <citation type="journal article" date="2015" name="Appl. Environ. Microbiol.">
        <title>The Geoglobus acetivorans genome: Fe(III) reduction, acetate utilization, autotrophic growth, and degradation of aromatic compounds in a hyperthermophilic archaeon.</title>
        <authorList>
            <person name="Mardanov A.V."/>
            <person name="Slododkina G.B."/>
            <person name="Slobodkin A.I."/>
            <person name="Beletsky A.V."/>
            <person name="Gavrilov S.N."/>
            <person name="Kublanov I.V."/>
            <person name="Bonch-Osmolovskaya E.A."/>
            <person name="Skryabin K.G."/>
            <person name="Ravin N.V."/>
        </authorList>
    </citation>
    <scope>NUCLEOTIDE SEQUENCE [LARGE SCALE GENOMIC DNA]</scope>
    <source>
        <strain evidence="2 3">SBH6</strain>
    </source>
</reference>
<proteinExistence type="predicted"/>
<dbReference type="EMBL" id="CP009552">
    <property type="protein sequence ID" value="AIY90407.1"/>
    <property type="molecule type" value="Genomic_DNA"/>
</dbReference>
<evidence type="ECO:0008006" key="4">
    <source>
        <dbReference type="Google" id="ProtNLM"/>
    </source>
</evidence>
<protein>
    <recommendedName>
        <fullName evidence="4">DUF378 domain-containing protein</fullName>
    </recommendedName>
</protein>
<keyword evidence="1" id="KW-0472">Membrane</keyword>
<dbReference type="Proteomes" id="UP000030624">
    <property type="component" value="Chromosome"/>
</dbReference>
<keyword evidence="1" id="KW-1133">Transmembrane helix</keyword>